<evidence type="ECO:0000256" key="1">
    <source>
        <dbReference type="SAM" id="MobiDB-lite"/>
    </source>
</evidence>
<evidence type="ECO:0000313" key="2">
    <source>
        <dbReference type="EMBL" id="CBI06301.1"/>
    </source>
</evidence>
<reference evidence="2" key="1">
    <citation type="submission" date="2009-10" db="EMBL/GenBank/DDBJ databases">
        <title>Diversity of trophic interactions inside an arsenic-rich microbial ecosystem.</title>
        <authorList>
            <person name="Bertin P.N."/>
            <person name="Heinrich-Salmeron A."/>
            <person name="Pelletier E."/>
            <person name="Goulhen-Chollet F."/>
            <person name="Arsene-Ploetze F."/>
            <person name="Gallien S."/>
            <person name="Calteau A."/>
            <person name="Vallenet D."/>
            <person name="Casiot C."/>
            <person name="Chane-Woon-Ming B."/>
            <person name="Giloteaux L."/>
            <person name="Barakat M."/>
            <person name="Bonnefoy V."/>
            <person name="Bruneel O."/>
            <person name="Chandler M."/>
            <person name="Cleiss J."/>
            <person name="Duran R."/>
            <person name="Elbaz-Poulichet F."/>
            <person name="Fonknechten N."/>
            <person name="Lauga B."/>
            <person name="Mornico D."/>
            <person name="Ortet P."/>
            <person name="Schaeffer C."/>
            <person name="Siguier P."/>
            <person name="Alexander Thil Smith A."/>
            <person name="Van Dorsselaer A."/>
            <person name="Weissenbach J."/>
            <person name="Medigue C."/>
            <person name="Le Paslier D."/>
        </authorList>
    </citation>
    <scope>NUCLEOTIDE SEQUENCE</scope>
</reference>
<gene>
    <name evidence="2" type="ORF">CARN5_0165</name>
</gene>
<name>E6QGE3_9ZZZZ</name>
<feature type="compositionally biased region" description="Basic and acidic residues" evidence="1">
    <location>
        <begin position="37"/>
        <end position="55"/>
    </location>
</feature>
<comment type="caution">
    <text evidence="2">The sequence shown here is derived from an EMBL/GenBank/DDBJ whole genome shotgun (WGS) entry which is preliminary data.</text>
</comment>
<dbReference type="AlphaFoldDB" id="E6QGE3"/>
<sequence>MRGTTDSGGRLNEKTNCGEWGKTRVDRNVEKVGNGLRRREGKPGRDGNGEGRHGGGDVVGTLRHQRHHIVVAASSQAGALLLGRSAKSLLAARHLFAVCGYPSHRQGARCRSRVYRCQYPRQQ</sequence>
<feature type="compositionally biased region" description="Basic and acidic residues" evidence="1">
    <location>
        <begin position="21"/>
        <end position="30"/>
    </location>
</feature>
<protein>
    <submittedName>
        <fullName evidence="2">Uncharacterized protein</fullName>
    </submittedName>
</protein>
<proteinExistence type="predicted"/>
<accession>E6QGE3</accession>
<feature type="region of interest" description="Disordered" evidence="1">
    <location>
        <begin position="1"/>
        <end position="59"/>
    </location>
</feature>
<dbReference type="EMBL" id="CABP01000169">
    <property type="protein sequence ID" value="CBI06301.1"/>
    <property type="molecule type" value="Genomic_DNA"/>
</dbReference>
<organism evidence="2">
    <name type="scientific">mine drainage metagenome</name>
    <dbReference type="NCBI Taxonomy" id="410659"/>
    <lineage>
        <taxon>unclassified sequences</taxon>
        <taxon>metagenomes</taxon>
        <taxon>ecological metagenomes</taxon>
    </lineage>
</organism>